<evidence type="ECO:0000313" key="2">
    <source>
        <dbReference type="Proteomes" id="UP001060215"/>
    </source>
</evidence>
<proteinExistence type="predicted"/>
<name>A0ACC0GV59_9ERIC</name>
<reference evidence="1 2" key="1">
    <citation type="journal article" date="2022" name="Plant J.">
        <title>Chromosome-level genome of Camellia lanceoleosa provides a valuable resource for understanding genome evolution and self-incompatibility.</title>
        <authorList>
            <person name="Gong W."/>
            <person name="Xiao S."/>
            <person name="Wang L."/>
            <person name="Liao Z."/>
            <person name="Chang Y."/>
            <person name="Mo W."/>
            <person name="Hu G."/>
            <person name="Li W."/>
            <person name="Zhao G."/>
            <person name="Zhu H."/>
            <person name="Hu X."/>
            <person name="Ji K."/>
            <person name="Xiang X."/>
            <person name="Song Q."/>
            <person name="Yuan D."/>
            <person name="Jin S."/>
            <person name="Zhang L."/>
        </authorList>
    </citation>
    <scope>NUCLEOTIDE SEQUENCE [LARGE SCALE GENOMIC DNA]</scope>
    <source>
        <strain evidence="1">SQ_2022a</strain>
    </source>
</reference>
<gene>
    <name evidence="1" type="ORF">LOK49_LG08G00597</name>
</gene>
<organism evidence="1 2">
    <name type="scientific">Camellia lanceoleosa</name>
    <dbReference type="NCBI Taxonomy" id="1840588"/>
    <lineage>
        <taxon>Eukaryota</taxon>
        <taxon>Viridiplantae</taxon>
        <taxon>Streptophyta</taxon>
        <taxon>Embryophyta</taxon>
        <taxon>Tracheophyta</taxon>
        <taxon>Spermatophyta</taxon>
        <taxon>Magnoliopsida</taxon>
        <taxon>eudicotyledons</taxon>
        <taxon>Gunneridae</taxon>
        <taxon>Pentapetalae</taxon>
        <taxon>asterids</taxon>
        <taxon>Ericales</taxon>
        <taxon>Theaceae</taxon>
        <taxon>Camellia</taxon>
    </lineage>
</organism>
<keyword evidence="2" id="KW-1185">Reference proteome</keyword>
<protein>
    <submittedName>
        <fullName evidence="1">Polyadenylate-binding protein 7</fullName>
    </submittedName>
</protein>
<dbReference type="EMBL" id="CM045766">
    <property type="protein sequence ID" value="KAI8004185.1"/>
    <property type="molecule type" value="Genomic_DNA"/>
</dbReference>
<evidence type="ECO:0000313" key="1">
    <source>
        <dbReference type="EMBL" id="KAI8004185.1"/>
    </source>
</evidence>
<sequence>MAAPLTVLAPPALLYVGDLHHDTTDSQLFDHFSEFKSLASVHVYHDSSIGRSLCYGYVNFISSQDDGGSREQAENGDDDVAALVGNEVYDEGDTAVKCTDPRNDDWNGREKEASCKSTSGGAHTVSDMGKAIPGEACESREVARVLSSSNVQNGVDRPVDGDFSNPGLLKSLSGSRFIKAGLNIEVVLTKAHELNNAEGPVARNGRVVSSEILGSSAESIQKRAADKRVQIHDLPSNYQKKKGSLQRDKSMAGTSLNLKKAAVFRSAVAALSLSATSESNNRRLLLTEAEASLQIGRILGVNCEGNDDVVLSKLMDLEVNDKEKLRNRGGDAC</sequence>
<accession>A0ACC0GV59</accession>
<dbReference type="Proteomes" id="UP001060215">
    <property type="component" value="Chromosome 9"/>
</dbReference>
<comment type="caution">
    <text evidence="1">The sequence shown here is derived from an EMBL/GenBank/DDBJ whole genome shotgun (WGS) entry which is preliminary data.</text>
</comment>